<feature type="region of interest" description="Disordered" evidence="1">
    <location>
        <begin position="1"/>
        <end position="48"/>
    </location>
</feature>
<gene>
    <name evidence="2" type="ORF">AX774_g2885</name>
</gene>
<dbReference type="Proteomes" id="UP000188320">
    <property type="component" value="Unassembled WGS sequence"/>
</dbReference>
<keyword evidence="3" id="KW-1185">Reference proteome</keyword>
<evidence type="ECO:0000256" key="1">
    <source>
        <dbReference type="SAM" id="MobiDB-lite"/>
    </source>
</evidence>
<evidence type="ECO:0000313" key="2">
    <source>
        <dbReference type="EMBL" id="OMH83610.1"/>
    </source>
</evidence>
<dbReference type="OrthoDB" id="10667580at2759"/>
<feature type="compositionally biased region" description="Basic and acidic residues" evidence="1">
    <location>
        <begin position="39"/>
        <end position="48"/>
    </location>
</feature>
<name>A0A1R1PRJ4_ZANCU</name>
<dbReference type="AlphaFoldDB" id="A0A1R1PRJ4"/>
<feature type="compositionally biased region" description="Polar residues" evidence="1">
    <location>
        <begin position="202"/>
        <end position="211"/>
    </location>
</feature>
<feature type="non-terminal residue" evidence="2">
    <location>
        <position position="1"/>
    </location>
</feature>
<protein>
    <submittedName>
        <fullName evidence="2">Uncharacterized protein</fullName>
    </submittedName>
</protein>
<organism evidence="2 3">
    <name type="scientific">Zancudomyces culisetae</name>
    <name type="common">Gut fungus</name>
    <name type="synonym">Smittium culisetae</name>
    <dbReference type="NCBI Taxonomy" id="1213189"/>
    <lineage>
        <taxon>Eukaryota</taxon>
        <taxon>Fungi</taxon>
        <taxon>Fungi incertae sedis</taxon>
        <taxon>Zoopagomycota</taxon>
        <taxon>Kickxellomycotina</taxon>
        <taxon>Harpellomycetes</taxon>
        <taxon>Harpellales</taxon>
        <taxon>Legeriomycetaceae</taxon>
        <taxon>Zancudomyces</taxon>
    </lineage>
</organism>
<feature type="region of interest" description="Disordered" evidence="1">
    <location>
        <begin position="194"/>
        <end position="226"/>
    </location>
</feature>
<feature type="region of interest" description="Disordered" evidence="1">
    <location>
        <begin position="140"/>
        <end position="162"/>
    </location>
</feature>
<proteinExistence type="predicted"/>
<dbReference type="PANTHER" id="PTHR33066:SF2">
    <property type="entry name" value="FILAGGRIN-2-LIKE"/>
    <property type="match status" value="1"/>
</dbReference>
<sequence>LRDGDNFEGRASGAATWNGTTEGRVVPREGNRPGGGGSIREESSGEDFRGYTGVLFPDVLYPQEEWQAEASIRSEELEPVRGQAEIQDGILEVNMSTDQERGFHDLNRSPRRFSPCEDQREITKLTEIHMEEPTLPVSSTAIRNDNIPTGIHKDCETNRSLGQEPRYAGSRIFGRPDNPGPDQANLHREHAEIEQEAENAGLSDQQRQIYNDTEPEYGTLGFQDTDPLSRLDTKYYL</sequence>
<accession>A0A1R1PRJ4</accession>
<dbReference type="PANTHER" id="PTHR33066">
    <property type="entry name" value="INTEGRASE_SAM-LIKE_N DOMAIN-CONTAINING PROTEIN"/>
    <property type="match status" value="1"/>
</dbReference>
<reference evidence="3" key="1">
    <citation type="submission" date="2017-01" db="EMBL/GenBank/DDBJ databases">
        <authorList>
            <person name="Wang Y."/>
            <person name="White M."/>
            <person name="Kvist S."/>
            <person name="Moncalvo J.-M."/>
        </authorList>
    </citation>
    <scope>NUCLEOTIDE SEQUENCE [LARGE SCALE GENOMIC DNA]</scope>
    <source>
        <strain evidence="3">COL-18-3</strain>
    </source>
</reference>
<dbReference type="EMBL" id="LSSK01000353">
    <property type="protein sequence ID" value="OMH83610.1"/>
    <property type="molecule type" value="Genomic_DNA"/>
</dbReference>
<evidence type="ECO:0000313" key="3">
    <source>
        <dbReference type="Proteomes" id="UP000188320"/>
    </source>
</evidence>
<comment type="caution">
    <text evidence="2">The sequence shown here is derived from an EMBL/GenBank/DDBJ whole genome shotgun (WGS) entry which is preliminary data.</text>
</comment>